<dbReference type="Proteomes" id="UP001363151">
    <property type="component" value="Unassembled WGS sequence"/>
</dbReference>
<protein>
    <submittedName>
        <fullName evidence="2">Uncharacterized protein</fullName>
    </submittedName>
</protein>
<feature type="compositionally biased region" description="Low complexity" evidence="1">
    <location>
        <begin position="449"/>
        <end position="461"/>
    </location>
</feature>
<accession>A0ABR1FN52</accession>
<feature type="compositionally biased region" description="Low complexity" evidence="1">
    <location>
        <begin position="512"/>
        <end position="524"/>
    </location>
</feature>
<evidence type="ECO:0000313" key="2">
    <source>
        <dbReference type="EMBL" id="KAK7233852.1"/>
    </source>
</evidence>
<feature type="compositionally biased region" description="Basic residues" evidence="1">
    <location>
        <begin position="349"/>
        <end position="363"/>
    </location>
</feature>
<feature type="compositionally biased region" description="Basic and acidic residues" evidence="1">
    <location>
        <begin position="254"/>
        <end position="276"/>
    </location>
</feature>
<evidence type="ECO:0000313" key="3">
    <source>
        <dbReference type="Proteomes" id="UP001363151"/>
    </source>
</evidence>
<dbReference type="EMBL" id="JBBJCI010000355">
    <property type="protein sequence ID" value="KAK7233852.1"/>
    <property type="molecule type" value="Genomic_DNA"/>
</dbReference>
<evidence type="ECO:0000256" key="1">
    <source>
        <dbReference type="SAM" id="MobiDB-lite"/>
    </source>
</evidence>
<reference evidence="2 3" key="1">
    <citation type="submission" date="2024-03" db="EMBL/GenBank/DDBJ databases">
        <title>Aureococcus anophagefferens CCMP1851 and Kratosvirus quantuckense: Draft genome of a second virus-susceptible host strain in the model system.</title>
        <authorList>
            <person name="Chase E."/>
            <person name="Truchon A.R."/>
            <person name="Schepens W."/>
            <person name="Wilhelm S.W."/>
        </authorList>
    </citation>
    <scope>NUCLEOTIDE SEQUENCE [LARGE SCALE GENOMIC DNA]</scope>
    <source>
        <strain evidence="2 3">CCMP1851</strain>
    </source>
</reference>
<feature type="compositionally biased region" description="Basic and acidic residues" evidence="1">
    <location>
        <begin position="480"/>
        <end position="492"/>
    </location>
</feature>
<feature type="region of interest" description="Disordered" evidence="1">
    <location>
        <begin position="392"/>
        <end position="528"/>
    </location>
</feature>
<comment type="caution">
    <text evidence="2">The sequence shown here is derived from an EMBL/GenBank/DDBJ whole genome shotgun (WGS) entry which is preliminary data.</text>
</comment>
<feature type="region of interest" description="Disordered" evidence="1">
    <location>
        <begin position="605"/>
        <end position="642"/>
    </location>
</feature>
<feature type="region of interest" description="Disordered" evidence="1">
    <location>
        <begin position="346"/>
        <end position="369"/>
    </location>
</feature>
<name>A0ABR1FN52_AURAN</name>
<gene>
    <name evidence="2" type="ORF">SO694_00100059</name>
</gene>
<feature type="compositionally biased region" description="Low complexity" evidence="1">
    <location>
        <begin position="613"/>
        <end position="642"/>
    </location>
</feature>
<feature type="compositionally biased region" description="Basic residues" evidence="1">
    <location>
        <begin position="393"/>
        <end position="418"/>
    </location>
</feature>
<organism evidence="2 3">
    <name type="scientific">Aureococcus anophagefferens</name>
    <name type="common">Harmful bloom alga</name>
    <dbReference type="NCBI Taxonomy" id="44056"/>
    <lineage>
        <taxon>Eukaryota</taxon>
        <taxon>Sar</taxon>
        <taxon>Stramenopiles</taxon>
        <taxon>Ochrophyta</taxon>
        <taxon>Pelagophyceae</taxon>
        <taxon>Pelagomonadales</taxon>
        <taxon>Pelagomonadaceae</taxon>
        <taxon>Aureococcus</taxon>
    </lineage>
</organism>
<feature type="region of interest" description="Disordered" evidence="1">
    <location>
        <begin position="241"/>
        <end position="284"/>
    </location>
</feature>
<proteinExistence type="predicted"/>
<keyword evidence="3" id="KW-1185">Reference proteome</keyword>
<feature type="compositionally biased region" description="Low complexity" evidence="1">
    <location>
        <begin position="422"/>
        <end position="442"/>
    </location>
</feature>
<sequence length="642" mass="68874">MSSSWDKISAGRVLDMAEAKHLQVHDDAGNLVPAMRRGSTRVLGAARGLDADAARVHRRRLSSLEESARCYAAVSKHVERAKADGAYYELEFAEPRLGFTVALARHHAASASPRSPRARSWCTLSVEDMSDERLFESRLRPRDEVVTLAGQAVAIRDDDGYDDAQRYAAFGRIKAQIRDAPRPVTLGFVEGAGRDAAFAECLKRRELAAEDKARARAATAAAGAALRTAADDALRDCEDMARAATPGGRRPGRVRREGGRGRGQGDARRGEAGADARRRRAPRLRAARDPDFVLEEAGDGRALRRRAKAALAAAPRRPPPPPPLPWTEDLELALLAWASDHALPGARGALRRPTGRARPRALSRRGAQTRARLAAKLAALVGGADAPDAVRRAYQKKRREAAARRARRCPSSRGRRGRDPRVGAARARSSAPTAATPSTGPAPRRRSSRAGASTRPRSPSATGASHARRRRCRGGADATAADRFRKLEADRARARRAATGTAPRRTPRARPTRGTARSRPSASRRTTHRIAPLTPTKRRAGPPDDAAAATRADDAAAAARLARRSRAALDRCLAAERRARCVSAPRPLTRPVQALIEAAAFRCAAADERASPSRRSASPRARGSPTERAAAARSGAPPGVFS</sequence>